<proteinExistence type="predicted"/>
<feature type="region of interest" description="Disordered" evidence="1">
    <location>
        <begin position="58"/>
        <end position="84"/>
    </location>
</feature>
<dbReference type="EMBL" id="UINC01081828">
    <property type="protein sequence ID" value="SVC26051.1"/>
    <property type="molecule type" value="Genomic_DNA"/>
</dbReference>
<dbReference type="AlphaFoldDB" id="A0A382KTT4"/>
<name>A0A382KTT4_9ZZZZ</name>
<organism evidence="2">
    <name type="scientific">marine metagenome</name>
    <dbReference type="NCBI Taxonomy" id="408172"/>
    <lineage>
        <taxon>unclassified sequences</taxon>
        <taxon>metagenomes</taxon>
        <taxon>ecological metagenomes</taxon>
    </lineage>
</organism>
<gene>
    <name evidence="2" type="ORF">METZ01_LOCUS278905</name>
</gene>
<sequence>MTTRLEPFHETFKAAYQTLEAKFRDQAEHDGSVYLPNPGPTGPVDYVFVAMEPSLGGWAGGSPDLPHHRHLQGGNAGQRRERCS</sequence>
<evidence type="ECO:0000313" key="2">
    <source>
        <dbReference type="EMBL" id="SVC26051.1"/>
    </source>
</evidence>
<protein>
    <submittedName>
        <fullName evidence="2">Uncharacterized protein</fullName>
    </submittedName>
</protein>
<evidence type="ECO:0000256" key="1">
    <source>
        <dbReference type="SAM" id="MobiDB-lite"/>
    </source>
</evidence>
<reference evidence="2" key="1">
    <citation type="submission" date="2018-05" db="EMBL/GenBank/DDBJ databases">
        <authorList>
            <person name="Lanie J.A."/>
            <person name="Ng W.-L."/>
            <person name="Kazmierczak K.M."/>
            <person name="Andrzejewski T.M."/>
            <person name="Davidsen T.M."/>
            <person name="Wayne K.J."/>
            <person name="Tettelin H."/>
            <person name="Glass J.I."/>
            <person name="Rusch D."/>
            <person name="Podicherti R."/>
            <person name="Tsui H.-C.T."/>
            <person name="Winkler M.E."/>
        </authorList>
    </citation>
    <scope>NUCLEOTIDE SEQUENCE</scope>
</reference>
<accession>A0A382KTT4</accession>